<evidence type="ECO:0000313" key="1">
    <source>
        <dbReference type="EMBL" id="MBC8757512.1"/>
    </source>
</evidence>
<sequence length="47" mass="5328">MKKRNFQSLTINKKVISNMTFNEIKGGTQQKRNSGVSRCNFSNCACD</sequence>
<organism evidence="1 2">
    <name type="scientific">Kordia aestuariivivens</name>
    <dbReference type="NCBI Taxonomy" id="2759037"/>
    <lineage>
        <taxon>Bacteria</taxon>
        <taxon>Pseudomonadati</taxon>
        <taxon>Bacteroidota</taxon>
        <taxon>Flavobacteriia</taxon>
        <taxon>Flavobacteriales</taxon>
        <taxon>Flavobacteriaceae</taxon>
        <taxon>Kordia</taxon>
    </lineage>
</organism>
<dbReference type="EMBL" id="JACGWS010000021">
    <property type="protein sequence ID" value="MBC8757512.1"/>
    <property type="molecule type" value="Genomic_DNA"/>
</dbReference>
<name>A0ABR7QG19_9FLAO</name>
<evidence type="ECO:0008006" key="3">
    <source>
        <dbReference type="Google" id="ProtNLM"/>
    </source>
</evidence>
<proteinExistence type="predicted"/>
<protein>
    <recommendedName>
        <fullName evidence="3">Bacteriocin</fullName>
    </recommendedName>
</protein>
<keyword evidence="2" id="KW-1185">Reference proteome</keyword>
<gene>
    <name evidence="1" type="ORF">H2O64_22775</name>
</gene>
<reference evidence="1 2" key="1">
    <citation type="submission" date="2020-07" db="EMBL/GenBank/DDBJ databases">
        <title>Description of Kordia aestuariivivens sp. nov., isolated from a tidal flat.</title>
        <authorList>
            <person name="Park S."/>
            <person name="Yoon J.-H."/>
        </authorList>
    </citation>
    <scope>NUCLEOTIDE SEQUENCE [LARGE SCALE GENOMIC DNA]</scope>
    <source>
        <strain evidence="1 2">YSTF-M3</strain>
    </source>
</reference>
<accession>A0ABR7QG19</accession>
<comment type="caution">
    <text evidence="1">The sequence shown here is derived from an EMBL/GenBank/DDBJ whole genome shotgun (WGS) entry which is preliminary data.</text>
</comment>
<dbReference type="Proteomes" id="UP000619238">
    <property type="component" value="Unassembled WGS sequence"/>
</dbReference>
<evidence type="ECO:0000313" key="2">
    <source>
        <dbReference type="Proteomes" id="UP000619238"/>
    </source>
</evidence>
<dbReference type="RefSeq" id="WP_187564555.1">
    <property type="nucleotide sequence ID" value="NZ_JACGWS010000021.1"/>
</dbReference>